<keyword evidence="7 8" id="KW-0326">Glycosidase</keyword>
<evidence type="ECO:0000256" key="2">
    <source>
        <dbReference type="ARBA" id="ARBA00009699"/>
    </source>
</evidence>
<evidence type="ECO:0000256" key="7">
    <source>
        <dbReference type="ARBA" id="ARBA00023295"/>
    </source>
</evidence>
<dbReference type="Proteomes" id="UP001056384">
    <property type="component" value="Chromosome 5"/>
</dbReference>
<dbReference type="EMBL" id="CP099422">
    <property type="protein sequence ID" value="USW53871.1"/>
    <property type="molecule type" value="Genomic_DNA"/>
</dbReference>
<evidence type="ECO:0000256" key="6">
    <source>
        <dbReference type="ARBA" id="ARBA00023180"/>
    </source>
</evidence>
<dbReference type="EC" id="3.2.1.101" evidence="3"/>
<keyword evidence="9" id="KW-1185">Reference proteome</keyword>
<dbReference type="GO" id="GO:0008496">
    <property type="term" value="F:mannan endo-1,6-alpha-mannosidase activity"/>
    <property type="evidence" value="ECO:0007669"/>
    <property type="project" value="UniProtKB-EC"/>
</dbReference>
<name>A0A9Q9AY10_9PEZI</name>
<evidence type="ECO:0000256" key="5">
    <source>
        <dbReference type="ARBA" id="ARBA00022801"/>
    </source>
</evidence>
<dbReference type="InterPro" id="IPR014480">
    <property type="entry name" value="Mannan-1_6-alpha_mannosidase"/>
</dbReference>
<dbReference type="InterPro" id="IPR008928">
    <property type="entry name" value="6-hairpin_glycosidase_sf"/>
</dbReference>
<proteinExistence type="inferred from homology"/>
<comment type="similarity">
    <text evidence="2">Belongs to the glycosyl hydrolase 76 family.</text>
</comment>
<evidence type="ECO:0000256" key="1">
    <source>
        <dbReference type="ARBA" id="ARBA00001452"/>
    </source>
</evidence>
<comment type="catalytic activity">
    <reaction evidence="1">
        <text>Random hydrolysis of (1-&gt;6)-alpha-D-mannosidic linkages in unbranched (1-&gt;6)-mannans.</text>
        <dbReference type="EC" id="3.2.1.101"/>
    </reaction>
</comment>
<evidence type="ECO:0000256" key="4">
    <source>
        <dbReference type="ARBA" id="ARBA00022729"/>
    </source>
</evidence>
<dbReference type="Pfam" id="PF03663">
    <property type="entry name" value="Glyco_hydro_76"/>
    <property type="match status" value="1"/>
</dbReference>
<evidence type="ECO:0000313" key="9">
    <source>
        <dbReference type="Proteomes" id="UP001056384"/>
    </source>
</evidence>
<dbReference type="PANTHER" id="PTHR12145">
    <property type="entry name" value="MANNAN ENDO-1,6-ALPHA-MANNOSIDASE DCW1"/>
    <property type="match status" value="1"/>
</dbReference>
<keyword evidence="5 8" id="KW-0378">Hydrolase</keyword>
<evidence type="ECO:0000313" key="8">
    <source>
        <dbReference type="EMBL" id="USW53871.1"/>
    </source>
</evidence>
<dbReference type="InterPro" id="IPR005198">
    <property type="entry name" value="Glyco_hydro_76"/>
</dbReference>
<dbReference type="AlphaFoldDB" id="A0A9Q9AY10"/>
<dbReference type="Gene3D" id="1.50.10.20">
    <property type="match status" value="1"/>
</dbReference>
<dbReference type="SUPFAM" id="SSF48208">
    <property type="entry name" value="Six-hairpin glycosidases"/>
    <property type="match status" value="1"/>
</dbReference>
<organism evidence="8 9">
    <name type="scientific">Septoria linicola</name>
    <dbReference type="NCBI Taxonomy" id="215465"/>
    <lineage>
        <taxon>Eukaryota</taxon>
        <taxon>Fungi</taxon>
        <taxon>Dikarya</taxon>
        <taxon>Ascomycota</taxon>
        <taxon>Pezizomycotina</taxon>
        <taxon>Dothideomycetes</taxon>
        <taxon>Dothideomycetidae</taxon>
        <taxon>Mycosphaerellales</taxon>
        <taxon>Mycosphaerellaceae</taxon>
        <taxon>Septoria</taxon>
    </lineage>
</organism>
<keyword evidence="6" id="KW-0325">Glycoprotein</keyword>
<keyword evidence="4" id="KW-0732">Signal</keyword>
<evidence type="ECO:0000256" key="3">
    <source>
        <dbReference type="ARBA" id="ARBA00012350"/>
    </source>
</evidence>
<reference evidence="8" key="1">
    <citation type="submission" date="2022-06" db="EMBL/GenBank/DDBJ databases">
        <title>Complete genome sequences of two strains of the flax pathogen Septoria linicola.</title>
        <authorList>
            <person name="Lapalu N."/>
            <person name="Simon A."/>
            <person name="Demenou B."/>
            <person name="Paumier D."/>
            <person name="Guillot M.-P."/>
            <person name="Gout L."/>
            <person name="Valade R."/>
        </authorList>
    </citation>
    <scope>NUCLEOTIDE SEQUENCE</scope>
    <source>
        <strain evidence="8">SE15195</strain>
    </source>
</reference>
<gene>
    <name evidence="8" type="ORF">Slin15195_G071900</name>
</gene>
<accession>A0A9Q9AY10</accession>
<dbReference type="GO" id="GO:0009272">
    <property type="term" value="P:fungal-type cell wall biogenesis"/>
    <property type="evidence" value="ECO:0007669"/>
    <property type="project" value="TreeGrafter"/>
</dbReference>
<dbReference type="PANTHER" id="PTHR12145:SF36">
    <property type="entry name" value="MANNAN ENDO-1,6-ALPHA-MANNOSIDASE DCW1"/>
    <property type="match status" value="1"/>
</dbReference>
<protein>
    <recommendedName>
        <fullName evidence="3">mannan endo-1,6-alpha-mannosidase</fullName>
        <ecNumber evidence="3">3.2.1.101</ecNumber>
    </recommendedName>
</protein>
<sequence>MAIFDSTSEDATLDALVGNLMTKMDSNTKGLIASLPPYQSWILASTHNTMIDYWHYTGNDTYADETASGIVTQAGPQGDFSGSISPGNDDALWWGLTCISAAEYKLPTSQVGGNTTDWLELAKEVFHSVIARWQPDMCGPGAGGLRWQIDIGHEGYKYKNAITQGLAFQLAARLAALTRKNSYEEWASKLFDTSLDAGLIDKSTHQVKDGIHAPVCSQPADERWSYNAGVFMYGAAVMTSLNSSSDGERDTHWQDHAKGFISAAISDFTRDKILYEPRCEDTSTCNTDQQTFKSYLARWMGMTATLLPELRGEVSEVLKASKSSIGKCTS</sequence>
<dbReference type="GO" id="GO:0016052">
    <property type="term" value="P:carbohydrate catabolic process"/>
    <property type="evidence" value="ECO:0007669"/>
    <property type="project" value="InterPro"/>
</dbReference>